<dbReference type="InterPro" id="IPR023997">
    <property type="entry name" value="TonB-dep_OMP_SusC/RagA_CS"/>
</dbReference>
<dbReference type="EMBL" id="SMLG01000004">
    <property type="protein sequence ID" value="TDE44865.1"/>
    <property type="molecule type" value="Genomic_DNA"/>
</dbReference>
<feature type="signal peptide" evidence="10">
    <location>
        <begin position="1"/>
        <end position="22"/>
    </location>
</feature>
<evidence type="ECO:0000256" key="6">
    <source>
        <dbReference type="ARBA" id="ARBA00023136"/>
    </source>
</evidence>
<reference evidence="13 14" key="1">
    <citation type="submission" date="2019-03" db="EMBL/GenBank/DDBJ databases">
        <title>Novel species of Flavobacterium.</title>
        <authorList>
            <person name="Liu Q."/>
            <person name="Xin Y.-H."/>
        </authorList>
    </citation>
    <scope>NUCLEOTIDE SEQUENCE [LARGE SCALE GENOMIC DNA]</scope>
    <source>
        <strain evidence="13 14">LB3P52</strain>
    </source>
</reference>
<dbReference type="InterPro" id="IPR023996">
    <property type="entry name" value="TonB-dep_OMP_SusC/RagA"/>
</dbReference>
<evidence type="ECO:0000256" key="3">
    <source>
        <dbReference type="ARBA" id="ARBA00022452"/>
    </source>
</evidence>
<gene>
    <name evidence="13" type="ORF">E0I26_06920</name>
</gene>
<dbReference type="GO" id="GO:0009279">
    <property type="term" value="C:cell outer membrane"/>
    <property type="evidence" value="ECO:0007669"/>
    <property type="project" value="UniProtKB-SubCell"/>
</dbReference>
<evidence type="ECO:0000313" key="13">
    <source>
        <dbReference type="EMBL" id="TDE44865.1"/>
    </source>
</evidence>
<dbReference type="InterPro" id="IPR036942">
    <property type="entry name" value="Beta-barrel_TonB_sf"/>
</dbReference>
<dbReference type="RefSeq" id="WP_131915762.1">
    <property type="nucleotide sequence ID" value="NZ_SMLG01000004.1"/>
</dbReference>
<dbReference type="InterPro" id="IPR039426">
    <property type="entry name" value="TonB-dep_rcpt-like"/>
</dbReference>
<proteinExistence type="inferred from homology"/>
<evidence type="ECO:0000256" key="4">
    <source>
        <dbReference type="ARBA" id="ARBA00022692"/>
    </source>
</evidence>
<dbReference type="Proteomes" id="UP000294814">
    <property type="component" value="Unassembled WGS sequence"/>
</dbReference>
<keyword evidence="6 8" id="KW-0472">Membrane</keyword>
<dbReference type="Gene3D" id="2.170.130.10">
    <property type="entry name" value="TonB-dependent receptor, plug domain"/>
    <property type="match status" value="1"/>
</dbReference>
<dbReference type="Pfam" id="PF07715">
    <property type="entry name" value="Plug"/>
    <property type="match status" value="1"/>
</dbReference>
<dbReference type="Pfam" id="PF13715">
    <property type="entry name" value="CarbopepD_reg_2"/>
    <property type="match status" value="1"/>
</dbReference>
<dbReference type="PROSITE" id="PS52016">
    <property type="entry name" value="TONB_DEPENDENT_REC_3"/>
    <property type="match status" value="1"/>
</dbReference>
<dbReference type="InterPro" id="IPR012910">
    <property type="entry name" value="Plug_dom"/>
</dbReference>
<evidence type="ECO:0000256" key="2">
    <source>
        <dbReference type="ARBA" id="ARBA00022448"/>
    </source>
</evidence>
<feature type="domain" description="TonB-dependent receptor plug" evidence="12">
    <location>
        <begin position="117"/>
        <end position="222"/>
    </location>
</feature>
<dbReference type="OrthoDB" id="9768177at2"/>
<dbReference type="Gene3D" id="2.60.40.1120">
    <property type="entry name" value="Carboxypeptidase-like, regulatory domain"/>
    <property type="match status" value="1"/>
</dbReference>
<keyword evidence="2 8" id="KW-0813">Transport</keyword>
<dbReference type="SUPFAM" id="SSF49464">
    <property type="entry name" value="Carboxypeptidase regulatory domain-like"/>
    <property type="match status" value="1"/>
</dbReference>
<keyword evidence="10" id="KW-0732">Signal</keyword>
<dbReference type="NCBIfam" id="TIGR04056">
    <property type="entry name" value="OMP_RagA_SusC"/>
    <property type="match status" value="1"/>
</dbReference>
<evidence type="ECO:0000256" key="5">
    <source>
        <dbReference type="ARBA" id="ARBA00023077"/>
    </source>
</evidence>
<comment type="similarity">
    <text evidence="8 9">Belongs to the TonB-dependent receptor family.</text>
</comment>
<keyword evidence="3 8" id="KW-1134">Transmembrane beta strand</keyword>
<accession>A0A4R5F907</accession>
<evidence type="ECO:0000256" key="8">
    <source>
        <dbReference type="PROSITE-ProRule" id="PRU01360"/>
    </source>
</evidence>
<dbReference type="InterPro" id="IPR000531">
    <property type="entry name" value="Beta-barrel_TonB"/>
</dbReference>
<dbReference type="InterPro" id="IPR037066">
    <property type="entry name" value="Plug_dom_sf"/>
</dbReference>
<keyword evidence="13" id="KW-0675">Receptor</keyword>
<feature type="chain" id="PRO_5020627963" evidence="10">
    <location>
        <begin position="23"/>
        <end position="1006"/>
    </location>
</feature>
<keyword evidence="4 8" id="KW-0812">Transmembrane</keyword>
<feature type="domain" description="TonB-dependent receptor-like beta-barrel" evidence="11">
    <location>
        <begin position="422"/>
        <end position="969"/>
    </location>
</feature>
<sequence length="1006" mass="109560">MKAKVNKLLILFALFTVSLTFAQGESVKGKLTSSGSGLPLPGVNVIVKGTQNGTTTGFDGNFALKNVSPKSVLVFSFIGYKTQEIVIKNQKDLSVSLTEDSAKLDEVVVRAFGTQKKANLTGSISTVKMGDAVNRPITNATQALAGKAAGVVVTQNSGQPGADQAAIRIRGIGTLGNNNPLVIIDGLTGRLSDVNAADIETMTVLKDAASAAIYGSRAANGVILVTTKAGKKGEFKVSYDGYTGIQAGTRKKDYVTNSVQFMELFNLARFNESPTAAPTYSAANIDKFRNGTDPYLYPNTDWQDELYRQAQISSHNLSVRGGGDKTTYSFSVGHINQEGILLGTDTKNYSARLNLDTKVSDKFNYSLKISGRHDDTNQPVTGSGTVIGWIDRASPMQSSRLADGSYGSAWIGFQDTTQPLAGALEGKNRTEYDKLIANLSGEYELLKGLKLKSTLGIETEHNLRSVFRPQIKLVRPTNGTVSLLNVGGLPLSASRGYGTRRDITFLSTLNYKKTLGERHNFDVLGGFSQETRKFKSVGATKDGLPSNALQEIDAASLNPQANGSSSRFGLQSYFGRLNYDFDSRYLFEANLRYDGSSNFGEGHKWGTFPSVSAGWNISNEAFMKNVTFIDNLKLRASWGELGNQDITANLYSSIYDLGKEYSYGGVLAGGAAQTNLSNPDITWETSAQTDFGLDLSILGGKLDLVADYYKKTTTGILRPTVISGVIGGLSAPLVNLASVENKGFEFLLNHKNNIGDFKYSASVNFTTNDNKVTKIAAPQIDEYSRLAEGCSINEFYVIKMLGIFQNAAEVTAHGAQPTAQPGDIKFEDLNKDGVIDNSDKQAMGQSIPKYTYGFDLSASYKGFDFSMLWIGVEGEKAITEHEQKPFFNGAGISKFWVENSWTPEKPNNSYPRLVRSSNYVNNAWRPSSFLLQDASFLRMKNIQLGYSLPDAFLEKIHINKFRIYINATNPLTFTKYRGLDPEKDRFGGRGAYSNVQVYSLGFNISL</sequence>
<keyword evidence="14" id="KW-1185">Reference proteome</keyword>
<evidence type="ECO:0000259" key="11">
    <source>
        <dbReference type="Pfam" id="PF00593"/>
    </source>
</evidence>
<keyword evidence="7 8" id="KW-0998">Cell outer membrane</keyword>
<evidence type="ECO:0000259" key="12">
    <source>
        <dbReference type="Pfam" id="PF07715"/>
    </source>
</evidence>
<evidence type="ECO:0000256" key="9">
    <source>
        <dbReference type="RuleBase" id="RU003357"/>
    </source>
</evidence>
<dbReference type="NCBIfam" id="TIGR04057">
    <property type="entry name" value="SusC_RagA_signa"/>
    <property type="match status" value="1"/>
</dbReference>
<evidence type="ECO:0000313" key="14">
    <source>
        <dbReference type="Proteomes" id="UP000294814"/>
    </source>
</evidence>
<name>A0A4R5F907_9FLAO</name>
<organism evidence="13 14">
    <name type="scientific">Flavobacterium rhamnosiphilum</name>
    <dbReference type="NCBI Taxonomy" id="2541724"/>
    <lineage>
        <taxon>Bacteria</taxon>
        <taxon>Pseudomonadati</taxon>
        <taxon>Bacteroidota</taxon>
        <taxon>Flavobacteriia</taxon>
        <taxon>Flavobacteriales</taxon>
        <taxon>Flavobacteriaceae</taxon>
        <taxon>Flavobacterium</taxon>
    </lineage>
</organism>
<keyword evidence="5 9" id="KW-0798">TonB box</keyword>
<evidence type="ECO:0000256" key="1">
    <source>
        <dbReference type="ARBA" id="ARBA00004571"/>
    </source>
</evidence>
<comment type="caution">
    <text evidence="13">The sequence shown here is derived from an EMBL/GenBank/DDBJ whole genome shotgun (WGS) entry which is preliminary data.</text>
</comment>
<dbReference type="SUPFAM" id="SSF56935">
    <property type="entry name" value="Porins"/>
    <property type="match status" value="1"/>
</dbReference>
<dbReference type="FunFam" id="2.170.130.10:FF:000003">
    <property type="entry name" value="SusC/RagA family TonB-linked outer membrane protein"/>
    <property type="match status" value="1"/>
</dbReference>
<comment type="subcellular location">
    <subcellularLocation>
        <location evidence="1 8">Cell outer membrane</location>
        <topology evidence="1 8">Multi-pass membrane protein</topology>
    </subcellularLocation>
</comment>
<dbReference type="Pfam" id="PF00593">
    <property type="entry name" value="TonB_dep_Rec_b-barrel"/>
    <property type="match status" value="1"/>
</dbReference>
<evidence type="ECO:0000256" key="10">
    <source>
        <dbReference type="SAM" id="SignalP"/>
    </source>
</evidence>
<dbReference type="InterPro" id="IPR008969">
    <property type="entry name" value="CarboxyPept-like_regulatory"/>
</dbReference>
<protein>
    <submittedName>
        <fullName evidence="13">TonB-dependent receptor</fullName>
    </submittedName>
</protein>
<dbReference type="Gene3D" id="2.40.170.20">
    <property type="entry name" value="TonB-dependent receptor, beta-barrel domain"/>
    <property type="match status" value="1"/>
</dbReference>
<evidence type="ECO:0000256" key="7">
    <source>
        <dbReference type="ARBA" id="ARBA00023237"/>
    </source>
</evidence>
<dbReference type="AlphaFoldDB" id="A0A4R5F907"/>